<evidence type="ECO:0000256" key="1">
    <source>
        <dbReference type="ARBA" id="ARBA00004651"/>
    </source>
</evidence>
<keyword evidence="4 5" id="KW-0472">Membrane</keyword>
<comment type="caution">
    <text evidence="7">The sequence shown here is derived from an EMBL/GenBank/DDBJ whole genome shotgun (WGS) entry which is preliminary data.</text>
</comment>
<keyword evidence="2 5" id="KW-0812">Transmembrane</keyword>
<protein>
    <submittedName>
        <fullName evidence="7">MFS transporter</fullName>
    </submittedName>
</protein>
<feature type="transmembrane region" description="Helical" evidence="5">
    <location>
        <begin position="144"/>
        <end position="167"/>
    </location>
</feature>
<dbReference type="AlphaFoldDB" id="A0A5M3XEE2"/>
<dbReference type="InterPro" id="IPR052952">
    <property type="entry name" value="MFS-Transporter"/>
</dbReference>
<evidence type="ECO:0000256" key="4">
    <source>
        <dbReference type="ARBA" id="ARBA00023136"/>
    </source>
</evidence>
<evidence type="ECO:0000313" key="8">
    <source>
        <dbReference type="Proteomes" id="UP000377595"/>
    </source>
</evidence>
<accession>A0A5M3XEE2</accession>
<feature type="transmembrane region" description="Helical" evidence="5">
    <location>
        <begin position="54"/>
        <end position="75"/>
    </location>
</feature>
<dbReference type="PROSITE" id="PS50850">
    <property type="entry name" value="MFS"/>
    <property type="match status" value="1"/>
</dbReference>
<dbReference type="PANTHER" id="PTHR23527:SF1">
    <property type="entry name" value="BLL3282 PROTEIN"/>
    <property type="match status" value="1"/>
</dbReference>
<dbReference type="InterPro" id="IPR020846">
    <property type="entry name" value="MFS_dom"/>
</dbReference>
<feature type="transmembrane region" description="Helical" evidence="5">
    <location>
        <begin position="245"/>
        <end position="264"/>
    </location>
</feature>
<feature type="transmembrane region" description="Helical" evidence="5">
    <location>
        <begin position="363"/>
        <end position="384"/>
    </location>
</feature>
<dbReference type="Gene3D" id="1.20.1250.20">
    <property type="entry name" value="MFS general substrate transporter like domains"/>
    <property type="match status" value="2"/>
</dbReference>
<feature type="transmembrane region" description="Helical" evidence="5">
    <location>
        <begin position="301"/>
        <end position="322"/>
    </location>
</feature>
<feature type="transmembrane region" description="Helical" evidence="5">
    <location>
        <begin position="204"/>
        <end position="225"/>
    </location>
</feature>
<dbReference type="InterPro" id="IPR036259">
    <property type="entry name" value="MFS_trans_sf"/>
</dbReference>
<comment type="subcellular location">
    <subcellularLocation>
        <location evidence="1">Cell membrane</location>
        <topology evidence="1">Multi-pass membrane protein</topology>
    </subcellularLocation>
</comment>
<feature type="transmembrane region" description="Helical" evidence="5">
    <location>
        <begin position="87"/>
        <end position="107"/>
    </location>
</feature>
<dbReference type="PANTHER" id="PTHR23527">
    <property type="entry name" value="BLL3282 PROTEIN"/>
    <property type="match status" value="1"/>
</dbReference>
<keyword evidence="3 5" id="KW-1133">Transmembrane helix</keyword>
<dbReference type="EMBL" id="BLAF01000004">
    <property type="protein sequence ID" value="GES17293.1"/>
    <property type="molecule type" value="Genomic_DNA"/>
</dbReference>
<feature type="transmembrane region" description="Helical" evidence="5">
    <location>
        <begin position="19"/>
        <end position="42"/>
    </location>
</feature>
<feature type="transmembrane region" description="Helical" evidence="5">
    <location>
        <begin position="173"/>
        <end position="192"/>
    </location>
</feature>
<dbReference type="Pfam" id="PF07690">
    <property type="entry name" value="MFS_1"/>
    <property type="match status" value="1"/>
</dbReference>
<feature type="domain" description="Major facilitator superfamily (MFS) profile" evidence="6">
    <location>
        <begin position="18"/>
        <end position="388"/>
    </location>
</feature>
<dbReference type="RefSeq" id="WP_155342482.1">
    <property type="nucleotide sequence ID" value="NZ_BAAAHM010000001.1"/>
</dbReference>
<dbReference type="GO" id="GO:0005886">
    <property type="term" value="C:plasma membrane"/>
    <property type="evidence" value="ECO:0007669"/>
    <property type="project" value="UniProtKB-SubCell"/>
</dbReference>
<dbReference type="Proteomes" id="UP000377595">
    <property type="component" value="Unassembled WGS sequence"/>
</dbReference>
<evidence type="ECO:0000259" key="6">
    <source>
        <dbReference type="PROSITE" id="PS50850"/>
    </source>
</evidence>
<organism evidence="7 8">
    <name type="scientific">Acrocarpospora pleiomorpha</name>
    <dbReference type="NCBI Taxonomy" id="90975"/>
    <lineage>
        <taxon>Bacteria</taxon>
        <taxon>Bacillati</taxon>
        <taxon>Actinomycetota</taxon>
        <taxon>Actinomycetes</taxon>
        <taxon>Streptosporangiales</taxon>
        <taxon>Streptosporangiaceae</taxon>
        <taxon>Acrocarpospora</taxon>
    </lineage>
</organism>
<sequence length="389" mass="39709">MPVDECGSPPSVRPRGRDLLLPVAGPLACFLPLYLTASLAFSMGRELNLDAGRLGVVTGAYFAAGAVASIPGGWLTPRIGYTRMIQAGILLAAGSLLSIALAVRSWAGLVPAVAVAGLAQSLVEPAAGAYIGTTVDRRRQGFAFGVKLAALPLSSLLCGIAVPLVAAPLGWRAAFIAAAALMLPTVLVTPTVRPRAARPATGRAPVNVALVLLLGIGAAMAFATANSFSAFIVSSAGANGIPESTAGLLVALGGVVGVVSRIYIGVRADRARRRPLLIARNILLASAATFVVLGIGSTTTFAVAIVIAFVTIWGWSPVYQLASVSAFAPDPDRPLRIIVSVIFAGCIAGPMGFGWVVEVGSFQAAWFVSGAVTTLAAVLFTIAARVTDR</sequence>
<evidence type="ECO:0000313" key="7">
    <source>
        <dbReference type="EMBL" id="GES17293.1"/>
    </source>
</evidence>
<dbReference type="SUPFAM" id="SSF103473">
    <property type="entry name" value="MFS general substrate transporter"/>
    <property type="match status" value="1"/>
</dbReference>
<evidence type="ECO:0000256" key="3">
    <source>
        <dbReference type="ARBA" id="ARBA00022989"/>
    </source>
</evidence>
<keyword evidence="8" id="KW-1185">Reference proteome</keyword>
<feature type="transmembrane region" description="Helical" evidence="5">
    <location>
        <begin position="276"/>
        <end position="295"/>
    </location>
</feature>
<dbReference type="OrthoDB" id="5176013at2"/>
<proteinExistence type="predicted"/>
<reference evidence="7 8" key="1">
    <citation type="submission" date="2019-10" db="EMBL/GenBank/DDBJ databases">
        <title>Whole genome shotgun sequence of Acrocarpospora pleiomorpha NBRC 16267.</title>
        <authorList>
            <person name="Ichikawa N."/>
            <person name="Kimura A."/>
            <person name="Kitahashi Y."/>
            <person name="Komaki H."/>
            <person name="Oguchi A."/>
        </authorList>
    </citation>
    <scope>NUCLEOTIDE SEQUENCE [LARGE SCALE GENOMIC DNA]</scope>
    <source>
        <strain evidence="7 8">NBRC 16267</strain>
    </source>
</reference>
<evidence type="ECO:0000256" key="2">
    <source>
        <dbReference type="ARBA" id="ARBA00022692"/>
    </source>
</evidence>
<evidence type="ECO:0000256" key="5">
    <source>
        <dbReference type="SAM" id="Phobius"/>
    </source>
</evidence>
<name>A0A5M3XEE2_9ACTN</name>
<gene>
    <name evidence="7" type="ORF">Aple_001880</name>
</gene>
<dbReference type="GO" id="GO:0022857">
    <property type="term" value="F:transmembrane transporter activity"/>
    <property type="evidence" value="ECO:0007669"/>
    <property type="project" value="InterPro"/>
</dbReference>
<feature type="transmembrane region" description="Helical" evidence="5">
    <location>
        <begin position="334"/>
        <end position="357"/>
    </location>
</feature>
<dbReference type="InterPro" id="IPR011701">
    <property type="entry name" value="MFS"/>
</dbReference>